<dbReference type="Proteomes" id="UP000027981">
    <property type="component" value="Chromosome"/>
</dbReference>
<dbReference type="OrthoDB" id="49941at2157"/>
<dbReference type="eggNOG" id="arCOG04420">
    <property type="taxonomic scope" value="Archaea"/>
</dbReference>
<accession>A0A075LP71</accession>
<reference evidence="2" key="1">
    <citation type="submission" date="2013-06" db="EMBL/GenBank/DDBJ databases">
        <title>Complete Genome Sequence of Hyperthermophilic Palaeococcus pacificus DY20341T, Isolated from a Deep-Sea Hydrothermal Sediments.</title>
        <authorList>
            <person name="Zeng X."/>
            <person name="Shao Z."/>
        </authorList>
    </citation>
    <scope>NUCLEOTIDE SEQUENCE [LARGE SCALE GENOMIC DNA]</scope>
    <source>
        <strain evidence="2">DY20341</strain>
    </source>
</reference>
<gene>
    <name evidence="1" type="ORF">PAP_00240</name>
</gene>
<dbReference type="Pfam" id="PF04322">
    <property type="entry name" value="DUF473"/>
    <property type="match status" value="1"/>
</dbReference>
<name>A0A075LP71_9EURY</name>
<evidence type="ECO:0008006" key="3">
    <source>
        <dbReference type="Google" id="ProtNLM"/>
    </source>
</evidence>
<dbReference type="EMBL" id="CP006019">
    <property type="protein sequence ID" value="AIF68495.1"/>
    <property type="molecule type" value="Genomic_DNA"/>
</dbReference>
<dbReference type="AlphaFoldDB" id="A0A075LP71"/>
<dbReference type="STRING" id="1343739.PAP_00240"/>
<proteinExistence type="predicted"/>
<evidence type="ECO:0000313" key="1">
    <source>
        <dbReference type="EMBL" id="AIF68495.1"/>
    </source>
</evidence>
<dbReference type="KEGG" id="ppac:PAP_00240"/>
<dbReference type="InterPro" id="IPR007417">
    <property type="entry name" value="DUF473"/>
</dbReference>
<sequence>MELIVLVGISRRALDSLLRNPYRTLEIRNARNIGALEKLQEGRKVFLTYETFQDITRSTEGVIAEILRMERMEQKILWEESDEREQMVCRIQLRLIGLGKVLEVGEEGGVLKAKVREMMPHEMAMG</sequence>
<keyword evidence="2" id="KW-1185">Reference proteome</keyword>
<organism evidence="1 2">
    <name type="scientific">Palaeococcus pacificus DY20341</name>
    <dbReference type="NCBI Taxonomy" id="1343739"/>
    <lineage>
        <taxon>Archaea</taxon>
        <taxon>Methanobacteriati</taxon>
        <taxon>Methanobacteriota</taxon>
        <taxon>Thermococci</taxon>
        <taxon>Thermococcales</taxon>
        <taxon>Thermococcaceae</taxon>
        <taxon>Palaeococcus</taxon>
    </lineage>
</organism>
<evidence type="ECO:0000313" key="2">
    <source>
        <dbReference type="Proteomes" id="UP000027981"/>
    </source>
</evidence>
<dbReference type="GeneID" id="24841183"/>
<protein>
    <recommendedName>
        <fullName evidence="3">DUF473 domain-containing protein</fullName>
    </recommendedName>
</protein>
<dbReference type="HOGENOM" id="CLU_144580_2_0_2"/>
<reference evidence="1 2" key="2">
    <citation type="journal article" date="2015" name="Genome Announc.">
        <title>Complete Genome Sequence of Hyperthermophilic Piezophilic Archaeon Palaeococcus pacificus DY20341T, Isolated from Deep-Sea Hydrothermal Sediments.</title>
        <authorList>
            <person name="Zeng X."/>
            <person name="Jebbar M."/>
            <person name="Shao Z."/>
        </authorList>
    </citation>
    <scope>NUCLEOTIDE SEQUENCE [LARGE SCALE GENOMIC DNA]</scope>
    <source>
        <strain evidence="1 2">DY20341</strain>
    </source>
</reference>
<dbReference type="RefSeq" id="WP_048163955.1">
    <property type="nucleotide sequence ID" value="NZ_CP006019.1"/>
</dbReference>